<evidence type="ECO:0008006" key="4">
    <source>
        <dbReference type="Google" id="ProtNLM"/>
    </source>
</evidence>
<dbReference type="SUPFAM" id="SSF52540">
    <property type="entry name" value="P-loop containing nucleoside triphosphate hydrolases"/>
    <property type="match status" value="1"/>
</dbReference>
<evidence type="ECO:0000256" key="1">
    <source>
        <dbReference type="SAM" id="MobiDB-lite"/>
    </source>
</evidence>
<dbReference type="InterPro" id="IPR040632">
    <property type="entry name" value="Sulfotransfer_4"/>
</dbReference>
<evidence type="ECO:0000313" key="2">
    <source>
        <dbReference type="EMBL" id="MBB6551439.1"/>
    </source>
</evidence>
<keyword evidence="3" id="KW-1185">Reference proteome</keyword>
<evidence type="ECO:0000313" key="3">
    <source>
        <dbReference type="Proteomes" id="UP000565579"/>
    </source>
</evidence>
<dbReference type="PANTHER" id="PTHR36978">
    <property type="entry name" value="P-LOOP CONTAINING NUCLEOTIDE TRIPHOSPHATE HYDROLASE"/>
    <property type="match status" value="1"/>
</dbReference>
<dbReference type="AlphaFoldDB" id="A0A7X0NXG6"/>
<dbReference type="InterPro" id="IPR027417">
    <property type="entry name" value="P-loop_NTPase"/>
</dbReference>
<accession>A0A7X0NXG6</accession>
<comment type="caution">
    <text evidence="2">The sequence shown here is derived from an EMBL/GenBank/DDBJ whole genome shotgun (WGS) entry which is preliminary data.</text>
</comment>
<dbReference type="PANTHER" id="PTHR36978:SF4">
    <property type="entry name" value="P-LOOP CONTAINING NUCLEOSIDE TRIPHOSPHATE HYDROLASE PROTEIN"/>
    <property type="match status" value="1"/>
</dbReference>
<reference evidence="2 3" key="1">
    <citation type="submission" date="2020-08" db="EMBL/GenBank/DDBJ databases">
        <title>Sequencing the genomes of 1000 actinobacteria strains.</title>
        <authorList>
            <person name="Klenk H.-P."/>
        </authorList>
    </citation>
    <scope>NUCLEOTIDE SEQUENCE [LARGE SCALE GENOMIC DNA]</scope>
    <source>
        <strain evidence="2 3">DSM 43768</strain>
    </source>
</reference>
<sequence>MIEVIGAGLPRTGTLSLKAALERLGYGRCHHMFELFDHPELIGRWLPAVPGDRAGWERVLAGYRSAVDWPVSFYWRELAEAFPEAKVVLTVRDPARWYASFRAMVGWRAAAITAAARGGDDAFEEAFAPLLPLLRHMACATFDGVRPGPDWVPDEAEAVAGFARHAAAVQEGVPDGRLLVFDVREGWEPLCAFLGVGVPREPFPRLNDADALQRKIDSLKPAGRDDAGRDDAGRDNGR</sequence>
<dbReference type="Proteomes" id="UP000565579">
    <property type="component" value="Unassembled WGS sequence"/>
</dbReference>
<feature type="region of interest" description="Disordered" evidence="1">
    <location>
        <begin position="214"/>
        <end position="238"/>
    </location>
</feature>
<dbReference type="EMBL" id="JACHMI010000001">
    <property type="protein sequence ID" value="MBB6551439.1"/>
    <property type="molecule type" value="Genomic_DNA"/>
</dbReference>
<dbReference type="Gene3D" id="3.40.50.300">
    <property type="entry name" value="P-loop containing nucleotide triphosphate hydrolases"/>
    <property type="match status" value="1"/>
</dbReference>
<proteinExistence type="predicted"/>
<protein>
    <recommendedName>
        <fullName evidence="4">Sulfotransferase family protein</fullName>
    </recommendedName>
</protein>
<organism evidence="2 3">
    <name type="scientific">Nonomuraea rubra</name>
    <dbReference type="NCBI Taxonomy" id="46180"/>
    <lineage>
        <taxon>Bacteria</taxon>
        <taxon>Bacillati</taxon>
        <taxon>Actinomycetota</taxon>
        <taxon>Actinomycetes</taxon>
        <taxon>Streptosporangiales</taxon>
        <taxon>Streptosporangiaceae</taxon>
        <taxon>Nonomuraea</taxon>
    </lineage>
</organism>
<name>A0A7X0NXG6_9ACTN</name>
<gene>
    <name evidence="2" type="ORF">HD593_006234</name>
</gene>
<dbReference type="Pfam" id="PF17784">
    <property type="entry name" value="Sulfotransfer_4"/>
    <property type="match status" value="1"/>
</dbReference>